<evidence type="ECO:0000313" key="1">
    <source>
        <dbReference type="EMBL" id="GKV04207.1"/>
    </source>
</evidence>
<proteinExistence type="predicted"/>
<dbReference type="AlphaFoldDB" id="A0AAV5IQR7"/>
<reference evidence="1 2" key="1">
    <citation type="journal article" date="2021" name="Commun. Biol.">
        <title>The genome of Shorea leprosula (Dipterocarpaceae) highlights the ecological relevance of drought in aseasonal tropical rainforests.</title>
        <authorList>
            <person name="Ng K.K.S."/>
            <person name="Kobayashi M.J."/>
            <person name="Fawcett J.A."/>
            <person name="Hatakeyama M."/>
            <person name="Paape T."/>
            <person name="Ng C.H."/>
            <person name="Ang C.C."/>
            <person name="Tnah L.H."/>
            <person name="Lee C.T."/>
            <person name="Nishiyama T."/>
            <person name="Sese J."/>
            <person name="O'Brien M.J."/>
            <person name="Copetti D."/>
            <person name="Mohd Noor M.I."/>
            <person name="Ong R.C."/>
            <person name="Putra M."/>
            <person name="Sireger I.Z."/>
            <person name="Indrioko S."/>
            <person name="Kosugi Y."/>
            <person name="Izuno A."/>
            <person name="Isagi Y."/>
            <person name="Lee S.L."/>
            <person name="Shimizu K.K."/>
        </authorList>
    </citation>
    <scope>NUCLEOTIDE SEQUENCE [LARGE SCALE GENOMIC DNA]</scope>
    <source>
        <strain evidence="1">214</strain>
    </source>
</reference>
<sequence length="73" mass="8307">MPSHDCLGSPSFFCWLQFEFSFIRLTYILPPILSTFRSALSSSEILFIIWESGCKLVKEVATILYVLGKQTAK</sequence>
<comment type="caution">
    <text evidence="1">The sequence shown here is derived from an EMBL/GenBank/DDBJ whole genome shotgun (WGS) entry which is preliminary data.</text>
</comment>
<evidence type="ECO:0000313" key="2">
    <source>
        <dbReference type="Proteomes" id="UP001054252"/>
    </source>
</evidence>
<organism evidence="1 2">
    <name type="scientific">Rubroshorea leprosula</name>
    <dbReference type="NCBI Taxonomy" id="152421"/>
    <lineage>
        <taxon>Eukaryota</taxon>
        <taxon>Viridiplantae</taxon>
        <taxon>Streptophyta</taxon>
        <taxon>Embryophyta</taxon>
        <taxon>Tracheophyta</taxon>
        <taxon>Spermatophyta</taxon>
        <taxon>Magnoliopsida</taxon>
        <taxon>eudicotyledons</taxon>
        <taxon>Gunneridae</taxon>
        <taxon>Pentapetalae</taxon>
        <taxon>rosids</taxon>
        <taxon>malvids</taxon>
        <taxon>Malvales</taxon>
        <taxon>Dipterocarpaceae</taxon>
        <taxon>Rubroshorea</taxon>
    </lineage>
</organism>
<name>A0AAV5IQR7_9ROSI</name>
<dbReference type="EMBL" id="BPVZ01000021">
    <property type="protein sequence ID" value="GKV04207.1"/>
    <property type="molecule type" value="Genomic_DNA"/>
</dbReference>
<protein>
    <submittedName>
        <fullName evidence="1">Uncharacterized protein</fullName>
    </submittedName>
</protein>
<accession>A0AAV5IQR7</accession>
<dbReference type="Proteomes" id="UP001054252">
    <property type="component" value="Unassembled WGS sequence"/>
</dbReference>
<keyword evidence="2" id="KW-1185">Reference proteome</keyword>
<gene>
    <name evidence="1" type="ORF">SLEP1_g16400</name>
</gene>